<keyword evidence="2" id="KW-1185">Reference proteome</keyword>
<sequence length="192" mass="21979">MFNPFSNRQRGSFNPGILAACDQVLDMWTYRQNQSRPDAGFGSGAADVAYPTFPSSTIGRDRPQAVIRNDRRLHMLMNDVYWSLGQRKFDQYEHFVTAVTEHNEHISPGNNGWQPEREIFPTPITVTYEARWKDDDDLLELVIGESGQKLMMGIFLFKLNNLSCEFFADADEHFFEGLDPKSQTEFSLIVGS</sequence>
<accession>A0ABX0MNL1</accession>
<dbReference type="RefSeq" id="WP_167235089.1">
    <property type="nucleotide sequence ID" value="NZ_WHJF01000001.1"/>
</dbReference>
<dbReference type="Proteomes" id="UP000610594">
    <property type="component" value="Unassembled WGS sequence"/>
</dbReference>
<dbReference type="EMBL" id="WHJF01000001">
    <property type="protein sequence ID" value="NHZ60802.1"/>
    <property type="molecule type" value="Genomic_DNA"/>
</dbReference>
<comment type="caution">
    <text evidence="1">The sequence shown here is derived from an EMBL/GenBank/DDBJ whole genome shotgun (WGS) entry which is preliminary data.</text>
</comment>
<gene>
    <name evidence="1" type="ORF">F1735_00505</name>
</gene>
<protein>
    <submittedName>
        <fullName evidence="1">Uncharacterized protein</fullName>
    </submittedName>
</protein>
<evidence type="ECO:0000313" key="1">
    <source>
        <dbReference type="EMBL" id="NHZ60802.1"/>
    </source>
</evidence>
<evidence type="ECO:0000313" key="2">
    <source>
        <dbReference type="Proteomes" id="UP000610594"/>
    </source>
</evidence>
<reference evidence="1 2" key="1">
    <citation type="submission" date="2019-10" db="EMBL/GenBank/DDBJ databases">
        <title>Taxonomy of Antarctic Massilia spp.: description of Massilia rubra sp. nov., Massilia aquatica sp. nov., Massilia mucilaginosa sp. nov., Massilia frigida sp. nov. isolated from streams, lakes and regoliths.</title>
        <authorList>
            <person name="Holochova P."/>
            <person name="Sedlacek I."/>
            <person name="Kralova S."/>
            <person name="Maslanova I."/>
            <person name="Busse H.-J."/>
            <person name="Stankova E."/>
            <person name="Vrbovska V."/>
            <person name="Kovarovic V."/>
            <person name="Bartak M."/>
            <person name="Svec P."/>
            <person name="Pantucek R."/>
        </authorList>
    </citation>
    <scope>NUCLEOTIDE SEQUENCE [LARGE SCALE GENOMIC DNA]</scope>
    <source>
        <strain evidence="1 2">CCM 8694</strain>
    </source>
</reference>
<name>A0ABX0MNL1_9BURK</name>
<proteinExistence type="predicted"/>
<organism evidence="1 2">
    <name type="scientific">Massilia genomosp. 1</name>
    <dbReference type="NCBI Taxonomy" id="2609280"/>
    <lineage>
        <taxon>Bacteria</taxon>
        <taxon>Pseudomonadati</taxon>
        <taxon>Pseudomonadota</taxon>
        <taxon>Betaproteobacteria</taxon>
        <taxon>Burkholderiales</taxon>
        <taxon>Oxalobacteraceae</taxon>
        <taxon>Telluria group</taxon>
        <taxon>Massilia</taxon>
    </lineage>
</organism>